<feature type="compositionally biased region" description="Basic and acidic residues" evidence="1">
    <location>
        <begin position="1"/>
        <end position="17"/>
    </location>
</feature>
<keyword evidence="3" id="KW-1185">Reference proteome</keyword>
<proteinExistence type="predicted"/>
<dbReference type="Proteomes" id="UP000800094">
    <property type="component" value="Unassembled WGS sequence"/>
</dbReference>
<evidence type="ECO:0000256" key="1">
    <source>
        <dbReference type="SAM" id="MobiDB-lite"/>
    </source>
</evidence>
<organism evidence="2 3">
    <name type="scientific">Trematosphaeria pertusa</name>
    <dbReference type="NCBI Taxonomy" id="390896"/>
    <lineage>
        <taxon>Eukaryota</taxon>
        <taxon>Fungi</taxon>
        <taxon>Dikarya</taxon>
        <taxon>Ascomycota</taxon>
        <taxon>Pezizomycotina</taxon>
        <taxon>Dothideomycetes</taxon>
        <taxon>Pleosporomycetidae</taxon>
        <taxon>Pleosporales</taxon>
        <taxon>Massarineae</taxon>
        <taxon>Trematosphaeriaceae</taxon>
        <taxon>Trematosphaeria</taxon>
    </lineage>
</organism>
<protein>
    <submittedName>
        <fullName evidence="2">Uncharacterized protein</fullName>
    </submittedName>
</protein>
<evidence type="ECO:0000313" key="3">
    <source>
        <dbReference type="Proteomes" id="UP000800094"/>
    </source>
</evidence>
<dbReference type="GeneID" id="54572715"/>
<feature type="region of interest" description="Disordered" evidence="1">
    <location>
        <begin position="1"/>
        <end position="24"/>
    </location>
</feature>
<dbReference type="EMBL" id="ML987204">
    <property type="protein sequence ID" value="KAF2243831.1"/>
    <property type="molecule type" value="Genomic_DNA"/>
</dbReference>
<name>A0A6A6I0I9_9PLEO</name>
<gene>
    <name evidence="2" type="ORF">BU26DRAFT_109847</name>
</gene>
<sequence length="273" mass="29884">MENQRQRFEKEEEERLPGKKSRGTTFINAPAQASFAGPPTAAAPKLLPAASATCIIRAGHRHMPDTVSHPWATQSICFAATIPDARPAASKLRTPPSLSPRLQPYLHLLDSLGPDQPDRRASSCGLKGSTVYFAERQNGTNRGLQYFVADRVSSLRAQRLSRTSLPLPCSRRFRARRPYPGCASHSHLFSGAAMATEGIMPQRQADSNVLAACFCQQFLPLLLLPLSDSDKAAIPEPRALFNAQHPPETLTVRAPSPNRNTILRDLISSHMSC</sequence>
<evidence type="ECO:0000313" key="2">
    <source>
        <dbReference type="EMBL" id="KAF2243831.1"/>
    </source>
</evidence>
<reference evidence="2" key="1">
    <citation type="journal article" date="2020" name="Stud. Mycol.">
        <title>101 Dothideomycetes genomes: a test case for predicting lifestyles and emergence of pathogens.</title>
        <authorList>
            <person name="Haridas S."/>
            <person name="Albert R."/>
            <person name="Binder M."/>
            <person name="Bloem J."/>
            <person name="Labutti K."/>
            <person name="Salamov A."/>
            <person name="Andreopoulos B."/>
            <person name="Baker S."/>
            <person name="Barry K."/>
            <person name="Bills G."/>
            <person name="Bluhm B."/>
            <person name="Cannon C."/>
            <person name="Castanera R."/>
            <person name="Culley D."/>
            <person name="Daum C."/>
            <person name="Ezra D."/>
            <person name="Gonzalez J."/>
            <person name="Henrissat B."/>
            <person name="Kuo A."/>
            <person name="Liang C."/>
            <person name="Lipzen A."/>
            <person name="Lutzoni F."/>
            <person name="Magnuson J."/>
            <person name="Mondo S."/>
            <person name="Nolan M."/>
            <person name="Ohm R."/>
            <person name="Pangilinan J."/>
            <person name="Park H.-J."/>
            <person name="Ramirez L."/>
            <person name="Alfaro M."/>
            <person name="Sun H."/>
            <person name="Tritt A."/>
            <person name="Yoshinaga Y."/>
            <person name="Zwiers L.-H."/>
            <person name="Turgeon B."/>
            <person name="Goodwin S."/>
            <person name="Spatafora J."/>
            <person name="Crous P."/>
            <person name="Grigoriev I."/>
        </authorList>
    </citation>
    <scope>NUCLEOTIDE SEQUENCE</scope>
    <source>
        <strain evidence="2">CBS 122368</strain>
    </source>
</reference>
<dbReference type="RefSeq" id="XP_033678835.1">
    <property type="nucleotide sequence ID" value="XM_033819385.1"/>
</dbReference>
<dbReference type="AlphaFoldDB" id="A0A6A6I0I9"/>
<accession>A0A6A6I0I9</accession>